<dbReference type="RefSeq" id="WP_150588154.1">
    <property type="nucleotide sequence ID" value="NZ_CABPSH010000002.1"/>
</dbReference>
<proteinExistence type="predicted"/>
<keyword evidence="3" id="KW-1185">Reference proteome</keyword>
<dbReference type="EMBL" id="CABPSH010000002">
    <property type="protein sequence ID" value="VVD76679.1"/>
    <property type="molecule type" value="Genomic_DNA"/>
</dbReference>
<sequence length="130" mass="14007">MTKPYILSGPDRDHRAGTISLMSTISYDPMAPRPTSPLLIGKYVVHRKPLARTPMMVYMIMLGNVVVGTQISIPSIADCDAASKRERARLAAVAEAQTARDAKVAACDMKSRATRSKHKAANAARAKEAA</sequence>
<gene>
    <name evidence="2" type="ORF">PEP31012_00879</name>
</gene>
<dbReference type="OrthoDB" id="9103632at2"/>
<protein>
    <submittedName>
        <fullName evidence="2">Uncharacterized protein</fullName>
    </submittedName>
</protein>
<dbReference type="AlphaFoldDB" id="A0A5E4SS69"/>
<evidence type="ECO:0000313" key="2">
    <source>
        <dbReference type="EMBL" id="VVD76679.1"/>
    </source>
</evidence>
<reference evidence="2 3" key="1">
    <citation type="submission" date="2019-08" db="EMBL/GenBank/DDBJ databases">
        <authorList>
            <person name="Peeters C."/>
        </authorList>
    </citation>
    <scope>NUCLEOTIDE SEQUENCE [LARGE SCALE GENOMIC DNA]</scope>
    <source>
        <strain evidence="2 3">LMG 31012</strain>
    </source>
</reference>
<evidence type="ECO:0000313" key="3">
    <source>
        <dbReference type="Proteomes" id="UP000400981"/>
    </source>
</evidence>
<feature type="region of interest" description="Disordered" evidence="1">
    <location>
        <begin position="109"/>
        <end position="130"/>
    </location>
</feature>
<accession>A0A5E4SS69</accession>
<name>A0A5E4SS69_9BURK</name>
<dbReference type="Proteomes" id="UP000400981">
    <property type="component" value="Unassembled WGS sequence"/>
</dbReference>
<evidence type="ECO:0000256" key="1">
    <source>
        <dbReference type="SAM" id="MobiDB-lite"/>
    </source>
</evidence>
<organism evidence="2 3">
    <name type="scientific">Pandoraea eparura</name>
    <dbReference type="NCBI Taxonomy" id="2508291"/>
    <lineage>
        <taxon>Bacteria</taxon>
        <taxon>Pseudomonadati</taxon>
        <taxon>Pseudomonadota</taxon>
        <taxon>Betaproteobacteria</taxon>
        <taxon>Burkholderiales</taxon>
        <taxon>Burkholderiaceae</taxon>
        <taxon>Pandoraea</taxon>
    </lineage>
</organism>